<evidence type="ECO:0000256" key="4">
    <source>
        <dbReference type="ARBA" id="ARBA00022989"/>
    </source>
</evidence>
<comment type="caution">
    <text evidence="6">Lacks conserved residue(s) required for the propagation of feature annotation.</text>
</comment>
<dbReference type="EMBL" id="SGXC01000001">
    <property type="protein sequence ID" value="RZS84327.1"/>
    <property type="molecule type" value="Genomic_DNA"/>
</dbReference>
<dbReference type="AlphaFoldDB" id="A0A4V2F3J5"/>
<dbReference type="GO" id="GO:0005886">
    <property type="term" value="C:plasma membrane"/>
    <property type="evidence" value="ECO:0007669"/>
    <property type="project" value="UniProtKB-SubCell"/>
</dbReference>
<proteinExistence type="inferred from homology"/>
<evidence type="ECO:0000256" key="2">
    <source>
        <dbReference type="ARBA" id="ARBA00007165"/>
    </source>
</evidence>
<dbReference type="PANTHER" id="PTHR23427">
    <property type="entry name" value="SURFEIT LOCUS PROTEIN"/>
    <property type="match status" value="1"/>
</dbReference>
<keyword evidence="9" id="KW-1185">Reference proteome</keyword>
<gene>
    <name evidence="8" type="ORF">EV675_0344</name>
</gene>
<dbReference type="PANTHER" id="PTHR23427:SF2">
    <property type="entry name" value="SURFEIT LOCUS PROTEIN 1"/>
    <property type="match status" value="1"/>
</dbReference>
<dbReference type="CDD" id="cd06662">
    <property type="entry name" value="SURF1"/>
    <property type="match status" value="1"/>
</dbReference>
<evidence type="ECO:0000313" key="8">
    <source>
        <dbReference type="EMBL" id="RZS84327.1"/>
    </source>
</evidence>
<reference evidence="8 9" key="1">
    <citation type="submission" date="2019-02" db="EMBL/GenBank/DDBJ databases">
        <title>Genomic Encyclopedia of Type Strains, Phase IV (KMG-IV): sequencing the most valuable type-strain genomes for metagenomic binning, comparative biology and taxonomic classification.</title>
        <authorList>
            <person name="Goeker M."/>
        </authorList>
    </citation>
    <scope>NUCLEOTIDE SEQUENCE [LARGE SCALE GENOMIC DNA]</scope>
    <source>
        <strain evidence="8 9">K24</strain>
    </source>
</reference>
<comment type="similarity">
    <text evidence="2 6">Belongs to the SURF1 family.</text>
</comment>
<evidence type="ECO:0000256" key="3">
    <source>
        <dbReference type="ARBA" id="ARBA00022692"/>
    </source>
</evidence>
<dbReference type="PROSITE" id="PS50895">
    <property type="entry name" value="SURF1"/>
    <property type="match status" value="1"/>
</dbReference>
<feature type="region of interest" description="Disordered" evidence="7">
    <location>
        <begin position="1"/>
        <end position="20"/>
    </location>
</feature>
<comment type="subcellular location">
    <subcellularLocation>
        <location evidence="6">Cell membrane</location>
        <topology evidence="6">Multi-pass membrane protein</topology>
    </subcellularLocation>
    <subcellularLocation>
        <location evidence="1">Membrane</location>
    </subcellularLocation>
</comment>
<comment type="caution">
    <text evidence="8">The sequence shown here is derived from an EMBL/GenBank/DDBJ whole genome shotgun (WGS) entry which is preliminary data.</text>
</comment>
<dbReference type="InterPro" id="IPR002994">
    <property type="entry name" value="Surf1/Shy1"/>
</dbReference>
<dbReference type="Proteomes" id="UP000292445">
    <property type="component" value="Unassembled WGS sequence"/>
</dbReference>
<evidence type="ECO:0000256" key="5">
    <source>
        <dbReference type="ARBA" id="ARBA00023136"/>
    </source>
</evidence>
<keyword evidence="4 6" id="KW-1133">Transmembrane helix</keyword>
<evidence type="ECO:0000256" key="6">
    <source>
        <dbReference type="RuleBase" id="RU363076"/>
    </source>
</evidence>
<dbReference type="Pfam" id="PF02104">
    <property type="entry name" value="SURF1"/>
    <property type="match status" value="1"/>
</dbReference>
<protein>
    <recommendedName>
        <fullName evidence="6">SURF1-like protein</fullName>
    </recommendedName>
</protein>
<organism evidence="8 9">
    <name type="scientific">Pigmentiphaga kullae</name>
    <dbReference type="NCBI Taxonomy" id="151784"/>
    <lineage>
        <taxon>Bacteria</taxon>
        <taxon>Pseudomonadati</taxon>
        <taxon>Pseudomonadota</taxon>
        <taxon>Betaproteobacteria</taxon>
        <taxon>Burkholderiales</taxon>
        <taxon>Alcaligenaceae</taxon>
        <taxon>Pigmentiphaga</taxon>
    </lineage>
</organism>
<keyword evidence="5 6" id="KW-0472">Membrane</keyword>
<evidence type="ECO:0000313" key="9">
    <source>
        <dbReference type="Proteomes" id="UP000292445"/>
    </source>
</evidence>
<evidence type="ECO:0000256" key="7">
    <source>
        <dbReference type="SAM" id="MobiDB-lite"/>
    </source>
</evidence>
<keyword evidence="3 6" id="KW-0812">Transmembrane</keyword>
<keyword evidence="6" id="KW-1003">Cell membrane</keyword>
<name>A0A4V2F3J5_9BURK</name>
<evidence type="ECO:0000256" key="1">
    <source>
        <dbReference type="ARBA" id="ARBA00004370"/>
    </source>
</evidence>
<accession>A0A4V2F3J5</accession>
<feature type="transmembrane region" description="Helical" evidence="6">
    <location>
        <begin position="251"/>
        <end position="273"/>
    </location>
</feature>
<sequence>MRFFRRMKRSVSDPAGMPAPLPAAVRRRAGGGSVPLALVLLAATVAVTVALGRWQLGRADEKAATLAALEAGRTLPPLALGPDRAADDLIPWRSAQASGHWLADRTVLLDNRMADGRPGFWVVTPLAFDDEGRQAVAVLRGWLPRPVPDAPVTVRTPTGPVTVRGELVPRVPRLFELPALSGRKRDELASSLPGWPGAPPRVQNLELGTYAKAAGVVLLPAVLEQTGDAPDGLVRDWAGPPTNIDTHRGYALQWFSFAAIAAIAFGVILVRVLRPKR</sequence>
<dbReference type="InterPro" id="IPR045214">
    <property type="entry name" value="Surf1/Surf4"/>
</dbReference>